<proteinExistence type="predicted"/>
<evidence type="ECO:0000313" key="3">
    <source>
        <dbReference type="EMBL" id="CCD36701.1"/>
    </source>
</evidence>
<comment type="caution">
    <text evidence="3">The sequence shown here is derived from an EMBL/GenBank/DDBJ whole genome shotgun (WGS) entry which is preliminary data.</text>
</comment>
<dbReference type="STRING" id="1055526.BKIR_c148_2948"/>
<dbReference type="GO" id="GO:0005737">
    <property type="term" value="C:cytoplasm"/>
    <property type="evidence" value="ECO:0007669"/>
    <property type="project" value="TreeGrafter"/>
</dbReference>
<evidence type="ECO:0000313" key="4">
    <source>
        <dbReference type="Proteomes" id="UP000003511"/>
    </source>
</evidence>
<dbReference type="AlphaFoldDB" id="G4M6C4"/>
<dbReference type="HOGENOM" id="CLU_524481_0_0_4"/>
<feature type="domain" description="NAD-dependent epimerase/dehydratase" evidence="2">
    <location>
        <begin position="192"/>
        <end position="419"/>
    </location>
</feature>
<protein>
    <submittedName>
        <fullName evidence="3">Nucleoside-diphosphate-sugar epimerases</fullName>
    </submittedName>
</protein>
<accession>G4M6C4</accession>
<dbReference type="InterPro" id="IPR036291">
    <property type="entry name" value="NAD(P)-bd_dom_sf"/>
</dbReference>
<dbReference type="CDD" id="cd05228">
    <property type="entry name" value="AR_FR_like_1_SDR_e"/>
    <property type="match status" value="1"/>
</dbReference>
<gene>
    <name evidence="3" type="ORF">BKIR_c148_2948</name>
</gene>
<name>G4M6C4_9BURK</name>
<feature type="compositionally biased region" description="Basic and acidic residues" evidence="1">
    <location>
        <begin position="88"/>
        <end position="115"/>
    </location>
</feature>
<dbReference type="InterPro" id="IPR051783">
    <property type="entry name" value="NAD(P)-dependent_oxidoreduct"/>
</dbReference>
<reference evidence="3 4" key="2">
    <citation type="submission" date="2011-10" db="EMBL/GenBank/DDBJ databases">
        <title>Draft genome sequence of Candidatus Burkholderia kirkii.</title>
        <authorList>
            <person name="Carlier A.L."/>
            <person name="Eberl L."/>
        </authorList>
    </citation>
    <scope>NUCLEOTIDE SEQUENCE [LARGE SCALE GENOMIC DNA]</scope>
    <source>
        <strain evidence="3 4">UZHbot1</strain>
    </source>
</reference>
<dbReference type="Proteomes" id="UP000003511">
    <property type="component" value="Unassembled WGS sequence"/>
</dbReference>
<dbReference type="EMBL" id="CAFE01000060">
    <property type="protein sequence ID" value="CCD36701.1"/>
    <property type="molecule type" value="Genomic_DNA"/>
</dbReference>
<sequence length="519" mass="56375">MQTELHDALLQPVRALYRKPRLYRCATAASTISTTMPIPRLSCSTSRLVFGSAGASRYPAIISAVATPAVKIGTEERFAHTQSTTGKQVEHPDRDAHRREQVDGEYHGERDRDGGVDPGGEVSSVLRHRSPVVFEACARFSRAAGTDLSMSRKPWVCRRSDQVFPRGSCYKNDGCASVFNEGRMTDFSGSRVLVTGASGFVGSAVARLAIERGFDVRVLVRKTSPRRNVESLDAEIFVGDMRDEASMRAALKGVRFLFHVAADYRIWAPDPSEIERANLEGTAATMRAALAEGVERIVYTSSVATLKVTSSGAIVDETKPSDPASTIGAYKRSKVLAERAVERMVAQDALPAVIVNPSTPIGPRDVRPTPTGRIIVEAATGKIPAFVDTGLNLVHVDDVANGHLLALERGKIGERYILGGENLPLQQMLADIAGFVGRKPPTIKLPRGPLYPLAVGAELFAKVSGKEPFVTVDALRMSKNKMYFTSAKAERELGYGARPYREGLKDALDWFRANGYLAT</sequence>
<dbReference type="NCBIfam" id="TIGR03466">
    <property type="entry name" value="HpnA"/>
    <property type="match status" value="1"/>
</dbReference>
<dbReference type="GO" id="GO:0004029">
    <property type="term" value="F:aldehyde dehydrogenase (NAD+) activity"/>
    <property type="evidence" value="ECO:0007669"/>
    <property type="project" value="TreeGrafter"/>
</dbReference>
<keyword evidence="4" id="KW-1185">Reference proteome</keyword>
<dbReference type="PANTHER" id="PTHR48079">
    <property type="entry name" value="PROTEIN YEEZ"/>
    <property type="match status" value="1"/>
</dbReference>
<dbReference type="PANTHER" id="PTHR48079:SF6">
    <property type="entry name" value="NAD(P)-BINDING DOMAIN-CONTAINING PROTEIN-RELATED"/>
    <property type="match status" value="1"/>
</dbReference>
<dbReference type="SUPFAM" id="SSF51735">
    <property type="entry name" value="NAD(P)-binding Rossmann-fold domains"/>
    <property type="match status" value="1"/>
</dbReference>
<organism evidence="3 4">
    <name type="scientific">Candidatus Paraburkholderia kirkii UZHbot1</name>
    <dbReference type="NCBI Taxonomy" id="1055526"/>
    <lineage>
        <taxon>Bacteria</taxon>
        <taxon>Pseudomonadati</taxon>
        <taxon>Pseudomonadota</taxon>
        <taxon>Betaproteobacteria</taxon>
        <taxon>Burkholderiales</taxon>
        <taxon>Burkholderiaceae</taxon>
        <taxon>Paraburkholderia</taxon>
    </lineage>
</organism>
<reference evidence="3 4" key="1">
    <citation type="submission" date="2011-09" db="EMBL/GenBank/DDBJ databases">
        <authorList>
            <person name="Carlier A."/>
        </authorList>
    </citation>
    <scope>NUCLEOTIDE SEQUENCE [LARGE SCALE GENOMIC DNA]</scope>
    <source>
        <strain evidence="3 4">UZHbot1</strain>
    </source>
</reference>
<evidence type="ECO:0000259" key="2">
    <source>
        <dbReference type="Pfam" id="PF01370"/>
    </source>
</evidence>
<dbReference type="BioCyc" id="CBUR1055526:G10QW-2094-MONOMER"/>
<dbReference type="Pfam" id="PF01370">
    <property type="entry name" value="Epimerase"/>
    <property type="match status" value="1"/>
</dbReference>
<feature type="region of interest" description="Disordered" evidence="1">
    <location>
        <begin position="77"/>
        <end position="122"/>
    </location>
</feature>
<dbReference type="InterPro" id="IPR017829">
    <property type="entry name" value="Hopanoid-assoc_sugar_epimerase"/>
</dbReference>
<evidence type="ECO:0000256" key="1">
    <source>
        <dbReference type="SAM" id="MobiDB-lite"/>
    </source>
</evidence>
<dbReference type="Gene3D" id="3.40.50.720">
    <property type="entry name" value="NAD(P)-binding Rossmann-like Domain"/>
    <property type="match status" value="1"/>
</dbReference>
<dbReference type="InterPro" id="IPR001509">
    <property type="entry name" value="Epimerase_deHydtase"/>
</dbReference>